<comment type="caution">
    <text evidence="13">The sequence shown here is derived from an EMBL/GenBank/DDBJ whole genome shotgun (WGS) entry which is preliminary data.</text>
</comment>
<keyword evidence="8" id="KW-0675">Receptor</keyword>
<protein>
    <submittedName>
        <fullName evidence="13">Uncharacterized protein</fullName>
    </submittedName>
</protein>
<dbReference type="InterPro" id="IPR002172">
    <property type="entry name" value="LDrepeatLR_classA_rpt"/>
</dbReference>
<accession>A0AAN8WAW5</accession>
<dbReference type="FunFam" id="4.10.400.10:FF:000045">
    <property type="entry name" value="Low-density lipoprotein receptor-related protein 2"/>
    <property type="match status" value="1"/>
</dbReference>
<evidence type="ECO:0000256" key="7">
    <source>
        <dbReference type="ARBA" id="ARBA00023157"/>
    </source>
</evidence>
<feature type="region of interest" description="Disordered" evidence="11">
    <location>
        <begin position="885"/>
        <end position="916"/>
    </location>
</feature>
<dbReference type="CDD" id="cd00112">
    <property type="entry name" value="LDLa"/>
    <property type="match status" value="7"/>
</dbReference>
<dbReference type="InterPro" id="IPR051221">
    <property type="entry name" value="LDLR-related"/>
</dbReference>
<dbReference type="GO" id="GO:0005886">
    <property type="term" value="C:plasma membrane"/>
    <property type="evidence" value="ECO:0007669"/>
    <property type="project" value="TreeGrafter"/>
</dbReference>
<keyword evidence="12" id="KW-0732">Signal</keyword>
<feature type="disulfide bond" evidence="10">
    <location>
        <begin position="126"/>
        <end position="138"/>
    </location>
</feature>
<dbReference type="PRINTS" id="PR00261">
    <property type="entry name" value="LDLRECEPTOR"/>
</dbReference>
<dbReference type="InterPro" id="IPR023415">
    <property type="entry name" value="LDLR_class-A_CS"/>
</dbReference>
<keyword evidence="5" id="KW-1133">Transmembrane helix</keyword>
<comment type="caution">
    <text evidence="10">Lacks conserved residue(s) required for the propagation of feature annotation.</text>
</comment>
<dbReference type="SUPFAM" id="SSF57424">
    <property type="entry name" value="LDL receptor-like module"/>
    <property type="match status" value="7"/>
</dbReference>
<dbReference type="SMART" id="SM00192">
    <property type="entry name" value="LDLa"/>
    <property type="match status" value="7"/>
</dbReference>
<dbReference type="Proteomes" id="UP001381693">
    <property type="component" value="Unassembled WGS sequence"/>
</dbReference>
<evidence type="ECO:0000256" key="5">
    <source>
        <dbReference type="ARBA" id="ARBA00022989"/>
    </source>
</evidence>
<comment type="subcellular location">
    <subcellularLocation>
        <location evidence="2">Endomembrane system</location>
    </subcellularLocation>
    <subcellularLocation>
        <location evidence="1">Membrane</location>
        <topology evidence="1">Single-pass membrane protein</topology>
    </subcellularLocation>
</comment>
<evidence type="ECO:0000256" key="1">
    <source>
        <dbReference type="ARBA" id="ARBA00004167"/>
    </source>
</evidence>
<feature type="disulfide bond" evidence="10">
    <location>
        <begin position="233"/>
        <end position="248"/>
    </location>
</feature>
<feature type="disulfide bond" evidence="10">
    <location>
        <begin position="133"/>
        <end position="151"/>
    </location>
</feature>
<organism evidence="13 14">
    <name type="scientific">Halocaridina rubra</name>
    <name type="common">Hawaiian red shrimp</name>
    <dbReference type="NCBI Taxonomy" id="373956"/>
    <lineage>
        <taxon>Eukaryota</taxon>
        <taxon>Metazoa</taxon>
        <taxon>Ecdysozoa</taxon>
        <taxon>Arthropoda</taxon>
        <taxon>Crustacea</taxon>
        <taxon>Multicrustacea</taxon>
        <taxon>Malacostraca</taxon>
        <taxon>Eumalacostraca</taxon>
        <taxon>Eucarida</taxon>
        <taxon>Decapoda</taxon>
        <taxon>Pleocyemata</taxon>
        <taxon>Caridea</taxon>
        <taxon>Atyoidea</taxon>
        <taxon>Atyidae</taxon>
        <taxon>Halocaridina</taxon>
    </lineage>
</organism>
<evidence type="ECO:0000313" key="14">
    <source>
        <dbReference type="Proteomes" id="UP001381693"/>
    </source>
</evidence>
<feature type="disulfide bond" evidence="10">
    <location>
        <begin position="572"/>
        <end position="587"/>
    </location>
</feature>
<evidence type="ECO:0000256" key="9">
    <source>
        <dbReference type="ARBA" id="ARBA00023180"/>
    </source>
</evidence>
<dbReference type="GO" id="GO:0012505">
    <property type="term" value="C:endomembrane system"/>
    <property type="evidence" value="ECO:0007669"/>
    <property type="project" value="UniProtKB-SubCell"/>
</dbReference>
<name>A0AAN8WAW5_HALRR</name>
<dbReference type="EMBL" id="JAXCGZ010022844">
    <property type="protein sequence ID" value="KAK7022758.1"/>
    <property type="molecule type" value="Genomic_DNA"/>
</dbReference>
<feature type="region of interest" description="Disordered" evidence="11">
    <location>
        <begin position="714"/>
        <end position="770"/>
    </location>
</feature>
<evidence type="ECO:0000256" key="11">
    <source>
        <dbReference type="SAM" id="MobiDB-lite"/>
    </source>
</evidence>
<evidence type="ECO:0000256" key="2">
    <source>
        <dbReference type="ARBA" id="ARBA00004308"/>
    </source>
</evidence>
<sequence length="945" mass="105239">MPYLRGLLLSLATISLTICEAVNSEIKSPEARVWSVSQKFDIKDMQDFNQKGFKEMMDRVKLIVDHRYRQECLDSEMMSVEIEMAKVVSKSFEAVLRTLQTLQLLLGDVTQHFRDYPCTHKFGSNCTRDQFNCKSGECIRLNMYCDRKFDCKDNSDEPQNCMKFETISERSKCHPFQFSCETDGECIAGWWVCDGRTDCKDGTDERDCNVLECNSAQFQCRSLGVCIPINAKCDGIIDCMDGSDEASCQTRTTIVDIANVTLQVSKFTQVTPSYLTQASGVSNQTDCKGQFRCEENHVCIAIEKVCDRYTDCTDHSDEKNCPSTPITTTPISSTRILKDITPPFKDNNTCDDFHFFCEMKNRPICLPFDLHCDHIPDCDDGVDENNCEYPVTEEPDSDSAEITRDPYWDGYEEDEDDSNTLPIFFWPYGSVLETRSSQDGDAIPDSTPESFKRDLSKIYNTLSARQRVPVNETRSHGKHGMCRSSHFKCGSSGECHSLKRVCDGTKDCPDGSDEEHCSKEYVNILAGNLRNDSKHILPHIILLPTENGGCKSGWIFCNALQRDICIPLTWYCDGIENCDDGRDEKRCNMTIGSLIRNIQLDVSVSLSYANDVSEDQVTESPLPAGSSYPTVQSHEENETLLVHKPLPAGSSYPTVQSHEENKTLLVHNPLPAGSSYPTVQSHEENKTLLVHNPLPAGSSYPTVQSHEENKTLLVHNPLPAGRSYPTAESREEDNTPLDGNTWPARTSHPTSALSFDNTWPERNSHSKAQPHEEDNALYFIFNNLLKLESRGVMPYNKSYLTTTSPKTNIKTTDIFGGTTTEAGLDMVAPTTMFISPTPESGAVEKYIQGTTTDYFETSSASEPVENGATTQEAITMPRKTKFVATTTTETRAITTPSSSTTTTPSPTVSSTEGTTTLPWSSLATPAIWKHTVSTSVISSNALSSV</sequence>
<keyword evidence="9" id="KW-0325">Glycoprotein</keyword>
<dbReference type="PROSITE" id="PS50068">
    <property type="entry name" value="LDLRA_2"/>
    <property type="match status" value="7"/>
</dbReference>
<dbReference type="InterPro" id="IPR036055">
    <property type="entry name" value="LDL_receptor-like_sf"/>
</dbReference>
<evidence type="ECO:0000256" key="12">
    <source>
        <dbReference type="SAM" id="SignalP"/>
    </source>
</evidence>
<dbReference type="GO" id="GO:0043235">
    <property type="term" value="C:receptor complex"/>
    <property type="evidence" value="ECO:0007669"/>
    <property type="project" value="TreeGrafter"/>
</dbReference>
<keyword evidence="3" id="KW-0812">Transmembrane</keyword>
<feature type="disulfide bond" evidence="10">
    <location>
        <begin position="287"/>
        <end position="299"/>
    </location>
</feature>
<feature type="chain" id="PRO_5042911116" evidence="12">
    <location>
        <begin position="20"/>
        <end position="945"/>
    </location>
</feature>
<keyword evidence="4" id="KW-0677">Repeat</keyword>
<evidence type="ECO:0000313" key="13">
    <source>
        <dbReference type="EMBL" id="KAK7022758.1"/>
    </source>
</evidence>
<feature type="disulfide bond" evidence="10">
    <location>
        <begin position="372"/>
        <end position="387"/>
    </location>
</feature>
<feature type="disulfide bond" evidence="10">
    <location>
        <begin position="502"/>
        <end position="517"/>
    </location>
</feature>
<keyword evidence="14" id="KW-1185">Reference proteome</keyword>
<reference evidence="13 14" key="1">
    <citation type="submission" date="2023-11" db="EMBL/GenBank/DDBJ databases">
        <title>Halocaridina rubra genome assembly.</title>
        <authorList>
            <person name="Smith C."/>
        </authorList>
    </citation>
    <scope>NUCLEOTIDE SEQUENCE [LARGE SCALE GENOMIC DNA]</scope>
    <source>
        <strain evidence="13">EP-1</strain>
        <tissue evidence="13">Whole</tissue>
    </source>
</reference>
<dbReference type="Pfam" id="PF00057">
    <property type="entry name" value="Ldl_recept_a"/>
    <property type="match status" value="5"/>
</dbReference>
<feature type="compositionally biased region" description="Polar residues" evidence="11">
    <location>
        <begin position="743"/>
        <end position="761"/>
    </location>
</feature>
<keyword evidence="7 10" id="KW-1015">Disulfide bond</keyword>
<keyword evidence="6" id="KW-0472">Membrane</keyword>
<dbReference type="AlphaFoldDB" id="A0AAN8WAW5"/>
<evidence type="ECO:0000256" key="4">
    <source>
        <dbReference type="ARBA" id="ARBA00022737"/>
    </source>
</evidence>
<evidence type="ECO:0000256" key="10">
    <source>
        <dbReference type="PROSITE-ProRule" id="PRU00124"/>
    </source>
</evidence>
<evidence type="ECO:0000256" key="3">
    <source>
        <dbReference type="ARBA" id="ARBA00022692"/>
    </source>
</evidence>
<gene>
    <name evidence="13" type="ORF">SK128_018107</name>
</gene>
<feature type="disulfide bond" evidence="10">
    <location>
        <begin position="306"/>
        <end position="321"/>
    </location>
</feature>
<evidence type="ECO:0000256" key="8">
    <source>
        <dbReference type="ARBA" id="ARBA00023170"/>
    </source>
</evidence>
<feature type="signal peptide" evidence="12">
    <location>
        <begin position="1"/>
        <end position="19"/>
    </location>
</feature>
<dbReference type="PROSITE" id="PS01209">
    <property type="entry name" value="LDLRA_1"/>
    <property type="match status" value="2"/>
</dbReference>
<dbReference type="Gene3D" id="4.10.400.10">
    <property type="entry name" value="Low-density Lipoprotein Receptor"/>
    <property type="match status" value="7"/>
</dbReference>
<proteinExistence type="predicted"/>
<dbReference type="PANTHER" id="PTHR22722">
    <property type="entry name" value="LOW-DENSITY LIPOPROTEIN RECEPTOR-RELATED PROTEIN 2-RELATED"/>
    <property type="match status" value="1"/>
</dbReference>
<evidence type="ECO:0000256" key="6">
    <source>
        <dbReference type="ARBA" id="ARBA00023136"/>
    </source>
</evidence>
<feature type="disulfide bond" evidence="10">
    <location>
        <begin position="193"/>
        <end position="208"/>
    </location>
</feature>